<gene>
    <name evidence="7" type="ORF">NXF25_002964</name>
</gene>
<dbReference type="GO" id="GO:0015888">
    <property type="term" value="P:thiamine transport"/>
    <property type="evidence" value="ECO:0007669"/>
    <property type="project" value="TreeGrafter"/>
</dbReference>
<dbReference type="CDD" id="cd00926">
    <property type="entry name" value="Cyt_c_Oxidase_VIb"/>
    <property type="match status" value="1"/>
</dbReference>
<comment type="subcellular location">
    <subcellularLocation>
        <location evidence="1">Mitochondrion</location>
    </subcellularLocation>
</comment>
<proteinExistence type="predicted"/>
<dbReference type="InterPro" id="IPR048280">
    <property type="entry name" value="COX6B-like"/>
</dbReference>
<sequence>MPKRQPAARGAARRARESQERGAGDERSYDCTTPAEAQTQAGMEAGGRGSPCCQTCSVIQLKKIFWGIVVVLGVCSSWSGSTQLAKLTFKKFDAPFTLTWFATNWNFLFFPLYYIGHVCKSAEKQSPQQRYGECCRFFGDNGLTLKAFFTKVAPFGVLWTLTNYLYLHAIKKINTTDVSVLFCCNKAFVFLLSWIVLRDRFMGVRIVAAILAIAGIVMMTYADGFHSHSVIGIALVVGSASTSALYKVLFKLLLGSAKYGEAALFLSVLAIFNILFVTCIPVILYFTKVEYWSSFDAIPWGSICGFSVLLLTFNIILNFGIAITYPTLISLGIVLSVPVNAIVDHYSSDIVFNSVRVIAIVIIGLGFLLLLLPEEWDEWLIKLLTRLKALCISVERVTYPLPVDSDEHPGECSCFGSALDRVSRKTETESQEKQLFEYRRVPKSRGVSEMSAPSMKERKACWGARDIYWKCLDENMKDTSKCDKLRCSFENSCPQQWVKYFNKRRDYLQYKAQMESGQFLPSEKTEKS</sequence>
<dbReference type="GO" id="GO:0016020">
    <property type="term" value="C:membrane"/>
    <property type="evidence" value="ECO:0007669"/>
    <property type="project" value="InterPro"/>
</dbReference>
<feature type="compositionally biased region" description="Low complexity" evidence="4">
    <location>
        <begin position="1"/>
        <end position="10"/>
    </location>
</feature>
<feature type="domain" description="EamA" evidence="6">
    <location>
        <begin position="66"/>
        <end position="220"/>
    </location>
</feature>
<dbReference type="GO" id="GO:0005739">
    <property type="term" value="C:mitochondrion"/>
    <property type="evidence" value="ECO:0007669"/>
    <property type="project" value="UniProtKB-SubCell"/>
</dbReference>
<feature type="transmembrane region" description="Helical" evidence="5">
    <location>
        <begin position="97"/>
        <end position="116"/>
    </location>
</feature>
<dbReference type="Pfam" id="PF02297">
    <property type="entry name" value="COX6B"/>
    <property type="match status" value="1"/>
</dbReference>
<name>A0AAW1CBB9_CROAD</name>
<dbReference type="SUPFAM" id="SSF47694">
    <property type="entry name" value="Cytochrome c oxidase subunit h"/>
    <property type="match status" value="1"/>
</dbReference>
<dbReference type="Gene3D" id="1.10.10.140">
    <property type="entry name" value="Cytochrome c oxidase, subunit VIb"/>
    <property type="match status" value="1"/>
</dbReference>
<keyword evidence="5" id="KW-0472">Membrane</keyword>
<feature type="transmembrane region" description="Helical" evidence="5">
    <location>
        <begin position="178"/>
        <end position="197"/>
    </location>
</feature>
<dbReference type="PROSITE" id="PS51808">
    <property type="entry name" value="CHCH"/>
    <property type="match status" value="1"/>
</dbReference>
<comment type="caution">
    <text evidence="7">The sequence shown here is derived from an EMBL/GenBank/DDBJ whole genome shotgun (WGS) entry which is preliminary data.</text>
</comment>
<dbReference type="PANTHER" id="PTHR19346:SF3">
    <property type="entry name" value="SOLUTE CARRIER FAMILY 35 MEMBER F3"/>
    <property type="match status" value="1"/>
</dbReference>
<reference evidence="7 8" key="1">
    <citation type="journal article" date="2024" name="Proc. Natl. Acad. Sci. U.S.A.">
        <title>The genetic regulatory architecture and epigenomic basis for age-related changes in rattlesnake venom.</title>
        <authorList>
            <person name="Hogan M.P."/>
            <person name="Holding M.L."/>
            <person name="Nystrom G.S."/>
            <person name="Colston T.J."/>
            <person name="Bartlett D.A."/>
            <person name="Mason A.J."/>
            <person name="Ellsworth S.A."/>
            <person name="Rautsaw R.M."/>
            <person name="Lawrence K.C."/>
            <person name="Strickland J.L."/>
            <person name="He B."/>
            <person name="Fraser P."/>
            <person name="Margres M.J."/>
            <person name="Gilbert D.M."/>
            <person name="Gibbs H.L."/>
            <person name="Parkinson C.L."/>
            <person name="Rokyta D.R."/>
        </authorList>
    </citation>
    <scope>NUCLEOTIDE SEQUENCE [LARGE SCALE GENOMIC DNA]</scope>
    <source>
        <strain evidence="7">DRR0105</strain>
    </source>
</reference>
<keyword evidence="5" id="KW-1133">Transmembrane helix</keyword>
<evidence type="ECO:0000313" key="7">
    <source>
        <dbReference type="EMBL" id="KAK9411789.1"/>
    </source>
</evidence>
<feature type="transmembrane region" description="Helical" evidence="5">
    <location>
        <begin position="148"/>
        <end position="166"/>
    </location>
</feature>
<dbReference type="SUPFAM" id="SSF103481">
    <property type="entry name" value="Multidrug resistance efflux transporter EmrE"/>
    <property type="match status" value="1"/>
</dbReference>
<evidence type="ECO:0000256" key="2">
    <source>
        <dbReference type="ARBA" id="ARBA00023128"/>
    </source>
</evidence>
<dbReference type="InterPro" id="IPR026505">
    <property type="entry name" value="Solute_c_fam_35_mem_F3/F4"/>
</dbReference>
<keyword evidence="8" id="KW-1185">Reference proteome</keyword>
<feature type="transmembrane region" description="Helical" evidence="5">
    <location>
        <begin position="228"/>
        <end position="250"/>
    </location>
</feature>
<evidence type="ECO:0000256" key="3">
    <source>
        <dbReference type="ARBA" id="ARBA00023157"/>
    </source>
</evidence>
<accession>A0AAW1CBB9</accession>
<keyword evidence="2" id="KW-0496">Mitochondrion</keyword>
<dbReference type="InterPro" id="IPR036549">
    <property type="entry name" value="CX6/COA6-like_sf"/>
</dbReference>
<keyword evidence="3" id="KW-1015">Disulfide bond</keyword>
<feature type="transmembrane region" description="Helical" evidence="5">
    <location>
        <begin position="323"/>
        <end position="343"/>
    </location>
</feature>
<feature type="transmembrane region" description="Helical" evidence="5">
    <location>
        <begin position="262"/>
        <end position="286"/>
    </location>
</feature>
<evidence type="ECO:0000256" key="4">
    <source>
        <dbReference type="SAM" id="MobiDB-lite"/>
    </source>
</evidence>
<feature type="compositionally biased region" description="Basic and acidic residues" evidence="4">
    <location>
        <begin position="14"/>
        <end position="29"/>
    </location>
</feature>
<organism evidence="7 8">
    <name type="scientific">Crotalus adamanteus</name>
    <name type="common">Eastern diamondback rattlesnake</name>
    <dbReference type="NCBI Taxonomy" id="8729"/>
    <lineage>
        <taxon>Eukaryota</taxon>
        <taxon>Metazoa</taxon>
        <taxon>Chordata</taxon>
        <taxon>Craniata</taxon>
        <taxon>Vertebrata</taxon>
        <taxon>Euteleostomi</taxon>
        <taxon>Lepidosauria</taxon>
        <taxon>Squamata</taxon>
        <taxon>Bifurcata</taxon>
        <taxon>Unidentata</taxon>
        <taxon>Episquamata</taxon>
        <taxon>Toxicofera</taxon>
        <taxon>Serpentes</taxon>
        <taxon>Colubroidea</taxon>
        <taxon>Viperidae</taxon>
        <taxon>Crotalinae</taxon>
        <taxon>Crotalus</taxon>
    </lineage>
</organism>
<dbReference type="Pfam" id="PF00892">
    <property type="entry name" value="EamA"/>
    <property type="match status" value="1"/>
</dbReference>
<dbReference type="AlphaFoldDB" id="A0AAW1CBB9"/>
<dbReference type="EMBL" id="JAOTOJ010000001">
    <property type="protein sequence ID" value="KAK9411789.1"/>
    <property type="molecule type" value="Genomic_DNA"/>
</dbReference>
<evidence type="ECO:0000256" key="5">
    <source>
        <dbReference type="SAM" id="Phobius"/>
    </source>
</evidence>
<evidence type="ECO:0000256" key="1">
    <source>
        <dbReference type="ARBA" id="ARBA00004173"/>
    </source>
</evidence>
<feature type="transmembrane region" description="Helical" evidence="5">
    <location>
        <begin position="355"/>
        <end position="372"/>
    </location>
</feature>
<evidence type="ECO:0000259" key="6">
    <source>
        <dbReference type="Pfam" id="PF00892"/>
    </source>
</evidence>
<protein>
    <submittedName>
        <fullName evidence="7">Thiamine transporter SLC35F3</fullName>
    </submittedName>
</protein>
<dbReference type="Proteomes" id="UP001474421">
    <property type="component" value="Unassembled WGS sequence"/>
</dbReference>
<dbReference type="PANTHER" id="PTHR19346">
    <property type="entry name" value="SUGAR PHOSPHATE TRANSPORTER DOMAIN-CONTAINING PROTEIN"/>
    <property type="match status" value="1"/>
</dbReference>
<feature type="region of interest" description="Disordered" evidence="4">
    <location>
        <begin position="1"/>
        <end position="31"/>
    </location>
</feature>
<feature type="transmembrane region" description="Helical" evidence="5">
    <location>
        <begin position="204"/>
        <end position="222"/>
    </location>
</feature>
<keyword evidence="5" id="KW-0812">Transmembrane</keyword>
<evidence type="ECO:0000313" key="8">
    <source>
        <dbReference type="Proteomes" id="UP001474421"/>
    </source>
</evidence>
<dbReference type="InterPro" id="IPR000620">
    <property type="entry name" value="EamA_dom"/>
</dbReference>
<feature type="transmembrane region" description="Helical" evidence="5">
    <location>
        <begin position="64"/>
        <end position="85"/>
    </location>
</feature>
<dbReference type="InterPro" id="IPR037185">
    <property type="entry name" value="EmrE-like"/>
</dbReference>